<dbReference type="RefSeq" id="WP_072970948.1">
    <property type="nucleotide sequence ID" value="NZ_FRBY01000002.1"/>
</dbReference>
<evidence type="ECO:0000256" key="1">
    <source>
        <dbReference type="PROSITE-ProRule" id="PRU00169"/>
    </source>
</evidence>
<dbReference type="GO" id="GO:0000160">
    <property type="term" value="P:phosphorelay signal transduction system"/>
    <property type="evidence" value="ECO:0007669"/>
    <property type="project" value="InterPro"/>
</dbReference>
<dbReference type="SMART" id="SM00448">
    <property type="entry name" value="REC"/>
    <property type="match status" value="1"/>
</dbReference>
<feature type="domain" description="Response regulatory" evidence="2">
    <location>
        <begin position="5"/>
        <end position="125"/>
    </location>
</feature>
<reference evidence="4" key="1">
    <citation type="submission" date="2016-11" db="EMBL/GenBank/DDBJ databases">
        <authorList>
            <person name="Varghese N."/>
            <person name="Submissions S."/>
        </authorList>
    </citation>
    <scope>NUCLEOTIDE SEQUENCE [LARGE SCALE GENOMIC DNA]</scope>
    <source>
        <strain evidence="4">DSM 1811</strain>
    </source>
</reference>
<dbReference type="OrthoDB" id="9789181at2"/>
<dbReference type="InterPro" id="IPR011006">
    <property type="entry name" value="CheY-like_superfamily"/>
</dbReference>
<dbReference type="Gene3D" id="3.40.50.2300">
    <property type="match status" value="1"/>
</dbReference>
<dbReference type="Proteomes" id="UP000184121">
    <property type="component" value="Unassembled WGS sequence"/>
</dbReference>
<proteinExistence type="predicted"/>
<feature type="modified residue" description="4-aspartylphosphate" evidence="1">
    <location>
        <position position="58"/>
    </location>
</feature>
<protein>
    <submittedName>
        <fullName evidence="3">Response regulator receiver domain-containing protein</fullName>
    </submittedName>
</protein>
<dbReference type="PANTHER" id="PTHR44520">
    <property type="entry name" value="RESPONSE REGULATOR RCP1-RELATED"/>
    <property type="match status" value="1"/>
</dbReference>
<organism evidence="3 4">
    <name type="scientific">Flavobacterium saccharophilum</name>
    <dbReference type="NCBI Taxonomy" id="29534"/>
    <lineage>
        <taxon>Bacteria</taxon>
        <taxon>Pseudomonadati</taxon>
        <taxon>Bacteroidota</taxon>
        <taxon>Flavobacteriia</taxon>
        <taxon>Flavobacteriales</taxon>
        <taxon>Flavobacteriaceae</taxon>
        <taxon>Flavobacterium</taxon>
    </lineage>
</organism>
<evidence type="ECO:0000313" key="3">
    <source>
        <dbReference type="EMBL" id="SHL77153.1"/>
    </source>
</evidence>
<evidence type="ECO:0000259" key="2">
    <source>
        <dbReference type="PROSITE" id="PS50110"/>
    </source>
</evidence>
<name>A0A1M7DCN7_9FLAO</name>
<gene>
    <name evidence="3" type="ORF">SAMN05444366_1500</name>
</gene>
<dbReference type="PROSITE" id="PS50110">
    <property type="entry name" value="RESPONSE_REGULATORY"/>
    <property type="match status" value="1"/>
</dbReference>
<dbReference type="Pfam" id="PF00072">
    <property type="entry name" value="Response_reg"/>
    <property type="match status" value="1"/>
</dbReference>
<dbReference type="EMBL" id="FRBY01000002">
    <property type="protein sequence ID" value="SHL77153.1"/>
    <property type="molecule type" value="Genomic_DNA"/>
</dbReference>
<dbReference type="InterPro" id="IPR001789">
    <property type="entry name" value="Sig_transdc_resp-reg_receiver"/>
</dbReference>
<dbReference type="STRING" id="29534.SAMN05444366_1500"/>
<keyword evidence="4" id="KW-1185">Reference proteome</keyword>
<dbReference type="InterPro" id="IPR052893">
    <property type="entry name" value="TCS_response_regulator"/>
</dbReference>
<evidence type="ECO:0000313" key="4">
    <source>
        <dbReference type="Proteomes" id="UP000184121"/>
    </source>
</evidence>
<accession>A0A1M7DCN7</accession>
<keyword evidence="1" id="KW-0597">Phosphoprotein</keyword>
<dbReference type="AlphaFoldDB" id="A0A1M7DCN7"/>
<dbReference type="PANTHER" id="PTHR44520:SF2">
    <property type="entry name" value="RESPONSE REGULATOR RCP1"/>
    <property type="match status" value="1"/>
</dbReference>
<dbReference type="SUPFAM" id="SSF52172">
    <property type="entry name" value="CheY-like"/>
    <property type="match status" value="1"/>
</dbReference>
<sequence length="127" mass="14468">MNYQRILIIDDDPEDIDIFSEAVNSFKENITITAATDASVALEDLKKATQLPDIIFLDLQMPRLTGKDFLQKIKEDDHLQNIPIIVLSGQSDLIIKDTYQKIGASNFICKPNSYKELIQILHEILYS</sequence>